<dbReference type="AlphaFoldDB" id="A0A6J7J5V3"/>
<keyword evidence="1" id="KW-0812">Transmembrane</keyword>
<keyword evidence="1" id="KW-1133">Transmembrane helix</keyword>
<organism evidence="2">
    <name type="scientific">freshwater metagenome</name>
    <dbReference type="NCBI Taxonomy" id="449393"/>
    <lineage>
        <taxon>unclassified sequences</taxon>
        <taxon>metagenomes</taxon>
        <taxon>ecological metagenomes</taxon>
    </lineage>
</organism>
<evidence type="ECO:0000313" key="2">
    <source>
        <dbReference type="EMBL" id="CAB4938635.1"/>
    </source>
</evidence>
<proteinExistence type="predicted"/>
<sequence>MSDRLSTLLHDEAASIDVPPPPAHQIMARGRRVRRRRTQLRGIGAAVLIAACAVGLLQIPRADDARRLDGDVRIADATRALSSYASRGAYAIGDELVMGANRFEWNEPIKALHYTSAGVVIQSGENPDRDEGGSRYALVTPTGEWSTIDVALDDQIAGFEPSSPRFAYSEPTDGGAYDLVVHDAASDEELARTSVDLGDRAMGWRAPPVAIHGDMVWVRGDEGWTQWDWRTGTVSLVPGTTETYELAGGRYADWAGRERWLIRSMESSDLVRELDLRDGWYGFFSPDGRYLRAFPNERGEEASVDYEFFSVDTGQSWRLEDVVDAHERVELGWSPDGHVLRLLDSTLSWCDPDTGSCEELASDIGAGTVRLGGEPYGS</sequence>
<keyword evidence="1" id="KW-0472">Membrane</keyword>
<dbReference type="EMBL" id="CAFBMW010000012">
    <property type="protein sequence ID" value="CAB4938635.1"/>
    <property type="molecule type" value="Genomic_DNA"/>
</dbReference>
<evidence type="ECO:0000256" key="1">
    <source>
        <dbReference type="SAM" id="Phobius"/>
    </source>
</evidence>
<feature type="transmembrane region" description="Helical" evidence="1">
    <location>
        <begin position="40"/>
        <end position="59"/>
    </location>
</feature>
<accession>A0A6J7J5V3</accession>
<reference evidence="2" key="1">
    <citation type="submission" date="2020-05" db="EMBL/GenBank/DDBJ databases">
        <authorList>
            <person name="Chiriac C."/>
            <person name="Salcher M."/>
            <person name="Ghai R."/>
            <person name="Kavagutti S V."/>
        </authorList>
    </citation>
    <scope>NUCLEOTIDE SEQUENCE</scope>
</reference>
<dbReference type="SUPFAM" id="SSF82171">
    <property type="entry name" value="DPP6 N-terminal domain-like"/>
    <property type="match status" value="1"/>
</dbReference>
<gene>
    <name evidence="2" type="ORF">UFOPK3662_01721</name>
</gene>
<name>A0A6J7J5V3_9ZZZZ</name>
<protein>
    <submittedName>
        <fullName evidence="2">Unannotated protein</fullName>
    </submittedName>
</protein>